<dbReference type="Pfam" id="PF00593">
    <property type="entry name" value="TonB_dep_Rec_b-barrel"/>
    <property type="match status" value="1"/>
</dbReference>
<comment type="subcellular location">
    <subcellularLocation>
        <location evidence="1 11">Cell outer membrane</location>
        <topology evidence="1 11">Multi-pass membrane protein</topology>
    </subcellularLocation>
</comment>
<comment type="caution">
    <text evidence="16">The sequence shown here is derived from an EMBL/GenBank/DDBJ whole genome shotgun (WGS) entry which is preliminary data.</text>
</comment>
<dbReference type="Gene3D" id="2.170.130.10">
    <property type="entry name" value="TonB-dependent receptor, plug domain"/>
    <property type="match status" value="1"/>
</dbReference>
<dbReference type="GO" id="GO:0009279">
    <property type="term" value="C:cell outer membrane"/>
    <property type="evidence" value="ECO:0007669"/>
    <property type="project" value="UniProtKB-SubCell"/>
</dbReference>
<keyword evidence="9 16" id="KW-0675">Receptor</keyword>
<keyword evidence="8 11" id="KW-0472">Membrane</keyword>
<name>A0A318E9L1_9GAMM</name>
<dbReference type="PROSITE" id="PS52016">
    <property type="entry name" value="TONB_DEPENDENT_REC_3"/>
    <property type="match status" value="1"/>
</dbReference>
<dbReference type="InterPro" id="IPR012910">
    <property type="entry name" value="Plug_dom"/>
</dbReference>
<evidence type="ECO:0000256" key="9">
    <source>
        <dbReference type="ARBA" id="ARBA00023170"/>
    </source>
</evidence>
<evidence type="ECO:0000256" key="2">
    <source>
        <dbReference type="ARBA" id="ARBA00008143"/>
    </source>
</evidence>
<feature type="domain" description="TonB-dependent receptor-like beta-barrel" evidence="14">
    <location>
        <begin position="224"/>
        <end position="643"/>
    </location>
</feature>
<dbReference type="GO" id="GO:0044718">
    <property type="term" value="P:siderophore transmembrane transport"/>
    <property type="evidence" value="ECO:0007669"/>
    <property type="project" value="TreeGrafter"/>
</dbReference>
<dbReference type="PANTHER" id="PTHR30069:SF29">
    <property type="entry name" value="HEMOGLOBIN AND HEMOGLOBIN-HAPTOGLOBIN-BINDING PROTEIN 1-RELATED"/>
    <property type="match status" value="1"/>
</dbReference>
<proteinExistence type="inferred from homology"/>
<evidence type="ECO:0000256" key="5">
    <source>
        <dbReference type="ARBA" id="ARBA00022692"/>
    </source>
</evidence>
<protein>
    <submittedName>
        <fullName evidence="16">Iron complex outermembrane receptor protein</fullName>
    </submittedName>
</protein>
<accession>A0A318E9L1</accession>
<organism evidence="16 17">
    <name type="scientific">Sinimarinibacterium flocculans</name>
    <dbReference type="NCBI Taxonomy" id="985250"/>
    <lineage>
        <taxon>Bacteria</taxon>
        <taxon>Pseudomonadati</taxon>
        <taxon>Pseudomonadota</taxon>
        <taxon>Gammaproteobacteria</taxon>
        <taxon>Nevskiales</taxon>
        <taxon>Nevskiaceae</taxon>
        <taxon>Sinimarinibacterium</taxon>
    </lineage>
</organism>
<dbReference type="Proteomes" id="UP000248330">
    <property type="component" value="Unassembled WGS sequence"/>
</dbReference>
<keyword evidence="6" id="KW-0732">Signal</keyword>
<evidence type="ECO:0000256" key="6">
    <source>
        <dbReference type="ARBA" id="ARBA00022729"/>
    </source>
</evidence>
<evidence type="ECO:0000256" key="3">
    <source>
        <dbReference type="ARBA" id="ARBA00022448"/>
    </source>
</evidence>
<dbReference type="CDD" id="cd01347">
    <property type="entry name" value="ligand_gated_channel"/>
    <property type="match status" value="1"/>
</dbReference>
<dbReference type="InterPro" id="IPR000531">
    <property type="entry name" value="Beta-barrel_TonB"/>
</dbReference>
<dbReference type="RefSeq" id="WP_110266087.1">
    <property type="nucleotide sequence ID" value="NZ_CAWNXA010000009.1"/>
</dbReference>
<comment type="similarity">
    <text evidence="2">Belongs to the TonB-dependent receptor family. Hemoglobin/haptoglobin binding protein subfamily.</text>
</comment>
<reference evidence="16 17" key="1">
    <citation type="submission" date="2018-04" db="EMBL/GenBank/DDBJ databases">
        <title>Genomic Encyclopedia of Type Strains, Phase IV (KMG-IV): sequencing the most valuable type-strain genomes for metagenomic binning, comparative biology and taxonomic classification.</title>
        <authorList>
            <person name="Goeker M."/>
        </authorList>
    </citation>
    <scope>NUCLEOTIDE SEQUENCE [LARGE SCALE GENOMIC DNA]</scope>
    <source>
        <strain evidence="16 17">DSM 104150</strain>
    </source>
</reference>
<evidence type="ECO:0000256" key="13">
    <source>
        <dbReference type="SAM" id="MobiDB-lite"/>
    </source>
</evidence>
<evidence type="ECO:0000256" key="11">
    <source>
        <dbReference type="PROSITE-ProRule" id="PRU01360"/>
    </source>
</evidence>
<dbReference type="InterPro" id="IPR036942">
    <property type="entry name" value="Beta-barrel_TonB_sf"/>
</dbReference>
<keyword evidence="10 11" id="KW-0998">Cell outer membrane</keyword>
<dbReference type="GO" id="GO:0015344">
    <property type="term" value="F:siderophore uptake transmembrane transporter activity"/>
    <property type="evidence" value="ECO:0007669"/>
    <property type="project" value="TreeGrafter"/>
</dbReference>
<evidence type="ECO:0000256" key="4">
    <source>
        <dbReference type="ARBA" id="ARBA00022452"/>
    </source>
</evidence>
<dbReference type="AlphaFoldDB" id="A0A318E9L1"/>
<keyword evidence="3 11" id="KW-0813">Transport</keyword>
<keyword evidence="17" id="KW-1185">Reference proteome</keyword>
<evidence type="ECO:0000313" key="16">
    <source>
        <dbReference type="EMBL" id="PXV65699.1"/>
    </source>
</evidence>
<keyword evidence="7 12" id="KW-0798">TonB box</keyword>
<dbReference type="Gene3D" id="2.40.170.20">
    <property type="entry name" value="TonB-dependent receptor, beta-barrel domain"/>
    <property type="match status" value="1"/>
</dbReference>
<evidence type="ECO:0000259" key="14">
    <source>
        <dbReference type="Pfam" id="PF00593"/>
    </source>
</evidence>
<evidence type="ECO:0000256" key="10">
    <source>
        <dbReference type="ARBA" id="ARBA00023237"/>
    </source>
</evidence>
<sequence>MRQFRAAFVAAVLVPAAAGAQTRDGVFELGTVEVIGERESAAAQFAVERVDAETMQALHTRDLSEALDLLPGVTLENVGQRRERLVSVRGFSSRQVPLFIDGVPVYVPYDGNVDLSRFGIDYVSEIIVSKGLASVLYGPNILGGAINVVSRRPTAPLETSFEVGAEMGERGDSLRSRVSGSVGGISGNWYAHLTASHVDSEGYSLADDFEPTPAQPDRKRRNADSRDTVISAKLGYVAGRGDEYALSYYRQDGEKNVPPYAGTAPGVQARFWQWPFWDKESFYFTARNGIGGAGTLRWRLYHDSFSNSLSSFDDETYSSFTRPYAFEGSVYDDYTFGGNADFEWSWSAAHATRTAVHWKQDVHREVDDVDSPEERYEDRSWAFAVEHEWRVTPALTLTPGYAYTVQQGRRAENFDGSEILLFEVGRADGDNAQLVAAWSATPTGALIAGVSRKTRFPTIKDRFSFRMGAAIPNENLGPETAQHYELGWTEKRERWDLRVALFQADIDDAIENVIIDADLCTSPNPTCFQQRNIGEQRNRGAELALGWRPLDTLRLDVQVSLLDRDNRTSPDIRPLSTPERKYRLAARWQPVAGWTLKADAQHESERYSTTDGARVADDFTLVHAFVRYEPVPRIGIEAGARNLTDELYAYQEGFFEPGRTWLAQIDYRY</sequence>
<dbReference type="SUPFAM" id="SSF56935">
    <property type="entry name" value="Porins"/>
    <property type="match status" value="1"/>
</dbReference>
<evidence type="ECO:0000313" key="17">
    <source>
        <dbReference type="Proteomes" id="UP000248330"/>
    </source>
</evidence>
<feature type="region of interest" description="Disordered" evidence="13">
    <location>
        <begin position="204"/>
        <end position="225"/>
    </location>
</feature>
<keyword evidence="5 11" id="KW-0812">Transmembrane</keyword>
<keyword evidence="4 11" id="KW-1134">Transmembrane beta strand</keyword>
<gene>
    <name evidence="16" type="ORF">C8D93_10978</name>
</gene>
<feature type="domain" description="TonB-dependent receptor plug" evidence="15">
    <location>
        <begin position="44"/>
        <end position="145"/>
    </location>
</feature>
<evidence type="ECO:0000256" key="8">
    <source>
        <dbReference type="ARBA" id="ARBA00023136"/>
    </source>
</evidence>
<dbReference type="OrthoDB" id="9760494at2"/>
<evidence type="ECO:0000256" key="12">
    <source>
        <dbReference type="RuleBase" id="RU003357"/>
    </source>
</evidence>
<dbReference type="InterPro" id="IPR039426">
    <property type="entry name" value="TonB-dep_rcpt-like"/>
</dbReference>
<dbReference type="Pfam" id="PF07715">
    <property type="entry name" value="Plug"/>
    <property type="match status" value="1"/>
</dbReference>
<evidence type="ECO:0000259" key="15">
    <source>
        <dbReference type="Pfam" id="PF07715"/>
    </source>
</evidence>
<dbReference type="InterPro" id="IPR037066">
    <property type="entry name" value="Plug_dom_sf"/>
</dbReference>
<evidence type="ECO:0000256" key="1">
    <source>
        <dbReference type="ARBA" id="ARBA00004571"/>
    </source>
</evidence>
<dbReference type="EMBL" id="QICN01000009">
    <property type="protein sequence ID" value="PXV65699.1"/>
    <property type="molecule type" value="Genomic_DNA"/>
</dbReference>
<dbReference type="PANTHER" id="PTHR30069">
    <property type="entry name" value="TONB-DEPENDENT OUTER MEMBRANE RECEPTOR"/>
    <property type="match status" value="1"/>
</dbReference>
<evidence type="ECO:0000256" key="7">
    <source>
        <dbReference type="ARBA" id="ARBA00023077"/>
    </source>
</evidence>